<reference evidence="6" key="1">
    <citation type="submission" date="2023-09" db="EMBL/GenBank/DDBJ databases">
        <title>Genomes of two closely related lineages of the louse Polyplax serrata with different host specificities.</title>
        <authorList>
            <person name="Martinu J."/>
            <person name="Tarabai H."/>
            <person name="Stefka J."/>
            <person name="Hypsa V."/>
        </authorList>
    </citation>
    <scope>NUCLEOTIDE SEQUENCE [LARGE SCALE GENOMIC DNA]</scope>
    <source>
        <strain evidence="6">HR10_N</strain>
    </source>
</reference>
<comment type="catalytic activity">
    <reaction evidence="3 4">
        <text>N(6)-[(R)-lipoyl]-L-lysyl-[glycine-cleavage complex H protein] + glycine + H(+) = N(6)-[(R)-S(8)-aminomethyldihydrolipoyl]-L-lysyl-[glycine-cleavage complex H protein] + CO2</text>
        <dbReference type="Rhea" id="RHEA:24304"/>
        <dbReference type="Rhea" id="RHEA-COMP:10494"/>
        <dbReference type="Rhea" id="RHEA-COMP:10495"/>
        <dbReference type="ChEBI" id="CHEBI:15378"/>
        <dbReference type="ChEBI" id="CHEBI:16526"/>
        <dbReference type="ChEBI" id="CHEBI:57305"/>
        <dbReference type="ChEBI" id="CHEBI:83099"/>
        <dbReference type="ChEBI" id="CHEBI:83143"/>
        <dbReference type="EC" id="1.4.4.2"/>
    </reaction>
</comment>
<evidence type="ECO:0000313" key="7">
    <source>
        <dbReference type="Proteomes" id="UP001360424"/>
    </source>
</evidence>
<dbReference type="EC" id="1.4.4.2" evidence="4"/>
<dbReference type="InterPro" id="IPR015424">
    <property type="entry name" value="PyrdxlP-dep_Trfase"/>
</dbReference>
<evidence type="ECO:0000259" key="5">
    <source>
        <dbReference type="Pfam" id="PF02347"/>
    </source>
</evidence>
<dbReference type="RefSeq" id="WP_338521335.1">
    <property type="nucleotide sequence ID" value="NZ_CP135136.1"/>
</dbReference>
<dbReference type="PIRSF" id="PIRSF006815">
    <property type="entry name" value="GcvPA"/>
    <property type="match status" value="1"/>
</dbReference>
<dbReference type="PANTHER" id="PTHR42806:SF1">
    <property type="entry name" value="GLYCINE DEHYDROGENASE (DECARBOXYLATING)"/>
    <property type="match status" value="1"/>
</dbReference>
<dbReference type="SUPFAM" id="SSF53383">
    <property type="entry name" value="PLP-dependent transferases"/>
    <property type="match status" value="1"/>
</dbReference>
<evidence type="ECO:0000256" key="2">
    <source>
        <dbReference type="ARBA" id="ARBA00023002"/>
    </source>
</evidence>
<organism evidence="6 7">
    <name type="scientific">Candidatus Legionella polyplacis</name>
    <dbReference type="NCBI Taxonomy" id="2005262"/>
    <lineage>
        <taxon>Bacteria</taxon>
        <taxon>Pseudomonadati</taxon>
        <taxon>Pseudomonadota</taxon>
        <taxon>Gammaproteobacteria</taxon>
        <taxon>Legionellales</taxon>
        <taxon>Legionellaceae</taxon>
        <taxon>Legionella</taxon>
    </lineage>
</organism>
<keyword evidence="7" id="KW-1185">Reference proteome</keyword>
<dbReference type="CDD" id="cd00613">
    <property type="entry name" value="GDC-P"/>
    <property type="match status" value="1"/>
</dbReference>
<name>A0ABZ2GYP7_9GAMM</name>
<evidence type="ECO:0000313" key="6">
    <source>
        <dbReference type="EMBL" id="WWR11886.1"/>
    </source>
</evidence>
<comment type="similarity">
    <text evidence="4">Belongs to the GcvP family. N-terminal subunit subfamily.</text>
</comment>
<evidence type="ECO:0000256" key="1">
    <source>
        <dbReference type="ARBA" id="ARBA00003788"/>
    </source>
</evidence>
<feature type="domain" description="Glycine cleavage system P-protein N-terminal" evidence="5">
    <location>
        <begin position="3"/>
        <end position="457"/>
    </location>
</feature>
<dbReference type="Gene3D" id="3.40.640.10">
    <property type="entry name" value="Type I PLP-dependent aspartate aminotransferase-like (Major domain)"/>
    <property type="match status" value="1"/>
</dbReference>
<comment type="function">
    <text evidence="1 4">The glycine cleavage system catalyzes the degradation of glycine. The P protein binds the alpha-amino group of glycine through its pyridoxal phosphate cofactor; CO(2) is released and the remaining methylamine moiety is then transferred to the lipoamide cofactor of the H protein.</text>
</comment>
<dbReference type="InterPro" id="IPR020581">
    <property type="entry name" value="GDC_P"/>
</dbReference>
<keyword evidence="2 4" id="KW-0560">Oxidoreductase</keyword>
<evidence type="ECO:0000256" key="4">
    <source>
        <dbReference type="HAMAP-Rule" id="MF_00712"/>
    </source>
</evidence>
<dbReference type="InterPro" id="IPR049315">
    <property type="entry name" value="GDC-P_N"/>
</dbReference>
<dbReference type="Gene3D" id="3.90.1150.10">
    <property type="entry name" value="Aspartate Aminotransferase, domain 1"/>
    <property type="match status" value="1"/>
</dbReference>
<dbReference type="PANTHER" id="PTHR42806">
    <property type="entry name" value="GLYCINE CLEAVAGE SYSTEM P-PROTEIN"/>
    <property type="match status" value="1"/>
</dbReference>
<dbReference type="InterPro" id="IPR023010">
    <property type="entry name" value="GcvPA"/>
</dbReference>
<proteinExistence type="inferred from homology"/>
<dbReference type="HAMAP" id="MF_00712">
    <property type="entry name" value="GcvPA"/>
    <property type="match status" value="1"/>
</dbReference>
<protein>
    <recommendedName>
        <fullName evidence="4">Probable glycine dehydrogenase (decarboxylating) subunit 1</fullName>
        <ecNumber evidence="4">1.4.4.2</ecNumber>
    </recommendedName>
    <alternativeName>
        <fullName evidence="4">Glycine cleavage system P-protein subunit 1</fullName>
    </alternativeName>
    <alternativeName>
        <fullName evidence="4">Glycine decarboxylase subunit 1</fullName>
    </alternativeName>
    <alternativeName>
        <fullName evidence="4">Glycine dehydrogenase (aminomethyl-transferring) subunit 1</fullName>
    </alternativeName>
</protein>
<sequence length="466" mass="52829">MPYIPHTKSDVNSMLSTIGIKKIKELFREIPPFLFSNNFKNIPKKINEISMLKIASKLAKKNKKGICFIGAGSYEHFIPSIVWDIASRSEFLTSYTPYQPEASQGTLQILYEYQSMISELTKMEISNSSMYDGSTALAEAIFMAIRIKNSNNINEITKEKKIILIPNSLHPLYKYTLKTILNNHQKIKIIYIPFNQQTGITNLSELNKYKSKNITAIVITQPNFFGCLEPVDELTYWANQNNIISIACVNPLSLAILTPPGTWGKNGVTITCGEGQPLGCPMFYGGPYFGFFGTKMKYVRQMPGKIVGKTTDKNGKIGFTLVLQTREQHIRREKATSNICTNQNLLAIAATIYLSVLGSKGLNNIAIECHEKTKNLIQKLIKIKGITLLFKTPFFHEALIKVKHKYYAVEKILSDLEKYGIFGGYKVEQHYPELKNCILTCATEMRTKTEIEYFYKTLKKIMASHN</sequence>
<dbReference type="NCBIfam" id="NF001696">
    <property type="entry name" value="PRK00451.1"/>
    <property type="match status" value="1"/>
</dbReference>
<dbReference type="InterPro" id="IPR015421">
    <property type="entry name" value="PyrdxlP-dep_Trfase_major"/>
</dbReference>
<dbReference type="GO" id="GO:0004375">
    <property type="term" value="F:glycine dehydrogenase (decarboxylating) activity"/>
    <property type="evidence" value="ECO:0007669"/>
    <property type="project" value="UniProtKB-EC"/>
</dbReference>
<dbReference type="InterPro" id="IPR015422">
    <property type="entry name" value="PyrdxlP-dep_Trfase_small"/>
</dbReference>
<dbReference type="Proteomes" id="UP001360424">
    <property type="component" value="Chromosome"/>
</dbReference>
<dbReference type="EMBL" id="CP135136">
    <property type="protein sequence ID" value="WWR11886.1"/>
    <property type="molecule type" value="Genomic_DNA"/>
</dbReference>
<dbReference type="Pfam" id="PF02347">
    <property type="entry name" value="GDC-P"/>
    <property type="match status" value="1"/>
</dbReference>
<accession>A0ABZ2GYP7</accession>
<gene>
    <name evidence="4 6" type="primary">gcvPA</name>
    <name evidence="6" type="ORF">RQL38_01830</name>
</gene>
<comment type="subunit">
    <text evidence="4">The glycine cleavage system is composed of four proteins: P, T, L and H. In this organism, the P 'protein' is a heterodimer of two subunits.</text>
</comment>
<evidence type="ECO:0000256" key="3">
    <source>
        <dbReference type="ARBA" id="ARBA00049026"/>
    </source>
</evidence>